<feature type="chain" id="PRO_5043473326" description="Extracellular matrix protein 1-like" evidence="4">
    <location>
        <begin position="18"/>
        <end position="151"/>
    </location>
</feature>
<evidence type="ECO:0000313" key="6">
    <source>
        <dbReference type="Proteomes" id="UP000823561"/>
    </source>
</evidence>
<dbReference type="GO" id="GO:0005615">
    <property type="term" value="C:extracellular space"/>
    <property type="evidence" value="ECO:0007669"/>
    <property type="project" value="InterPro"/>
</dbReference>
<reference evidence="5" key="1">
    <citation type="submission" date="2020-10" db="EMBL/GenBank/DDBJ databases">
        <title>Chromosome-scale genome assembly of the Allis shad, Alosa alosa.</title>
        <authorList>
            <person name="Margot Z."/>
            <person name="Christophe K."/>
            <person name="Cabau C."/>
            <person name="Louis A."/>
            <person name="Berthelot C."/>
            <person name="Parey E."/>
            <person name="Roest Crollius H."/>
            <person name="Montfort J."/>
            <person name="Robinson-Rechavi M."/>
            <person name="Bucao C."/>
            <person name="Bouchez O."/>
            <person name="Gislard M."/>
            <person name="Lluch J."/>
            <person name="Milhes M."/>
            <person name="Lampietro C."/>
            <person name="Lopez Roques C."/>
            <person name="Donnadieu C."/>
            <person name="Braasch I."/>
            <person name="Desvignes T."/>
            <person name="Postlethwait J."/>
            <person name="Bobe J."/>
            <person name="Guiguen Y."/>
        </authorList>
    </citation>
    <scope>NUCLEOTIDE SEQUENCE</scope>
    <source>
        <strain evidence="5">M-15738</strain>
        <tissue evidence="5">Blood</tissue>
    </source>
</reference>
<comment type="caution">
    <text evidence="5">The sequence shown here is derived from an EMBL/GenBank/DDBJ whole genome shotgun (WGS) entry which is preliminary data.</text>
</comment>
<evidence type="ECO:0000256" key="4">
    <source>
        <dbReference type="SAM" id="SignalP"/>
    </source>
</evidence>
<gene>
    <name evidence="5" type="ORF">AALO_G00258940</name>
</gene>
<evidence type="ECO:0000256" key="1">
    <source>
        <dbReference type="ARBA" id="ARBA00004613"/>
    </source>
</evidence>
<dbReference type="AlphaFoldDB" id="A0AAV6FPX0"/>
<keyword evidence="2" id="KW-0964">Secreted</keyword>
<keyword evidence="6" id="KW-1185">Reference proteome</keyword>
<comment type="subcellular location">
    <subcellularLocation>
        <location evidence="1">Secreted</location>
    </subcellularLocation>
</comment>
<dbReference type="PANTHER" id="PTHR16776:SF3">
    <property type="entry name" value="EXTRACELLULAR MATRIX PROTEIN 1"/>
    <property type="match status" value="1"/>
</dbReference>
<dbReference type="InterPro" id="IPR008605">
    <property type="entry name" value="ECM1"/>
</dbReference>
<accession>A0AAV6FPX0</accession>
<dbReference type="Pfam" id="PF05782">
    <property type="entry name" value="ECM1"/>
    <property type="match status" value="1"/>
</dbReference>
<dbReference type="Gene3D" id="1.10.246.10">
    <property type="match status" value="1"/>
</dbReference>
<dbReference type="GO" id="GO:0030500">
    <property type="term" value="P:regulation of bone mineralization"/>
    <property type="evidence" value="ECO:0007669"/>
    <property type="project" value="TreeGrafter"/>
</dbReference>
<feature type="signal peptide" evidence="4">
    <location>
        <begin position="1"/>
        <end position="17"/>
    </location>
</feature>
<protein>
    <recommendedName>
        <fullName evidence="7">Extracellular matrix protein 1-like</fullName>
    </recommendedName>
</protein>
<evidence type="ECO:0000256" key="2">
    <source>
        <dbReference type="ARBA" id="ARBA00022525"/>
    </source>
</evidence>
<dbReference type="PANTHER" id="PTHR16776">
    <property type="entry name" value="EXTRACELLULAR MATRIX PROTEIN 1"/>
    <property type="match status" value="1"/>
</dbReference>
<dbReference type="Proteomes" id="UP000823561">
    <property type="component" value="Chromosome 20"/>
</dbReference>
<dbReference type="GO" id="GO:0007165">
    <property type="term" value="P:signal transduction"/>
    <property type="evidence" value="ECO:0007669"/>
    <property type="project" value="InterPro"/>
</dbReference>
<keyword evidence="3" id="KW-0677">Repeat</keyword>
<name>A0AAV6FPX0_9TELE</name>
<dbReference type="EMBL" id="JADWDJ010000020">
    <property type="protein sequence ID" value="KAG5264869.1"/>
    <property type="molecule type" value="Genomic_DNA"/>
</dbReference>
<organism evidence="5 6">
    <name type="scientific">Alosa alosa</name>
    <name type="common">allis shad</name>
    <dbReference type="NCBI Taxonomy" id="278164"/>
    <lineage>
        <taxon>Eukaryota</taxon>
        <taxon>Metazoa</taxon>
        <taxon>Chordata</taxon>
        <taxon>Craniata</taxon>
        <taxon>Vertebrata</taxon>
        <taxon>Euteleostomi</taxon>
        <taxon>Actinopterygii</taxon>
        <taxon>Neopterygii</taxon>
        <taxon>Teleostei</taxon>
        <taxon>Clupei</taxon>
        <taxon>Clupeiformes</taxon>
        <taxon>Clupeoidei</taxon>
        <taxon>Clupeidae</taxon>
        <taxon>Alosa</taxon>
    </lineage>
</organism>
<sequence>MFTLGVMVMLTLVEIRGSVGHISEPDVSFPPARPSLANLHALCTQGSGRPRYTSSVFAKSVPGHQRRRGSAVNRVEAWYSRCCAPGQAQEQALCCATQAWEYALNVFCNDEYGVKDMPHKCCEQWEESRLTCFQIPARGESVPSGSFKNRS</sequence>
<dbReference type="InterPro" id="IPR020858">
    <property type="entry name" value="Serum_albumin-like"/>
</dbReference>
<proteinExistence type="predicted"/>
<dbReference type="SUPFAM" id="SSF48552">
    <property type="entry name" value="Serum albumin-like"/>
    <property type="match status" value="1"/>
</dbReference>
<evidence type="ECO:0000256" key="3">
    <source>
        <dbReference type="ARBA" id="ARBA00022737"/>
    </source>
</evidence>
<evidence type="ECO:0000313" key="5">
    <source>
        <dbReference type="EMBL" id="KAG5264869.1"/>
    </source>
</evidence>
<evidence type="ECO:0008006" key="7">
    <source>
        <dbReference type="Google" id="ProtNLM"/>
    </source>
</evidence>
<keyword evidence="4" id="KW-0732">Signal</keyword>